<reference evidence="2 3" key="1">
    <citation type="submission" date="2020-09" db="EMBL/GenBank/DDBJ databases">
        <title>De no assembly of potato wild relative species, Solanum commersonii.</title>
        <authorList>
            <person name="Cho K."/>
        </authorList>
    </citation>
    <scope>NUCLEOTIDE SEQUENCE [LARGE SCALE GENOMIC DNA]</scope>
    <source>
        <strain evidence="2">LZ3.2</strain>
        <tissue evidence="2">Leaf</tissue>
    </source>
</reference>
<comment type="caution">
    <text evidence="2">The sequence shown here is derived from an EMBL/GenBank/DDBJ whole genome shotgun (WGS) entry which is preliminary data.</text>
</comment>
<dbReference type="PANTHER" id="PTHR33180:SF31">
    <property type="entry name" value="POLYPROTEIN PROTEIN"/>
    <property type="match status" value="1"/>
</dbReference>
<dbReference type="OrthoDB" id="1306244at2759"/>
<keyword evidence="3" id="KW-1185">Reference proteome</keyword>
<name>A0A9J5YDS3_SOLCO</name>
<organism evidence="2 3">
    <name type="scientific">Solanum commersonii</name>
    <name type="common">Commerson's wild potato</name>
    <name type="synonym">Commerson's nightshade</name>
    <dbReference type="NCBI Taxonomy" id="4109"/>
    <lineage>
        <taxon>Eukaryota</taxon>
        <taxon>Viridiplantae</taxon>
        <taxon>Streptophyta</taxon>
        <taxon>Embryophyta</taxon>
        <taxon>Tracheophyta</taxon>
        <taxon>Spermatophyta</taxon>
        <taxon>Magnoliopsida</taxon>
        <taxon>eudicotyledons</taxon>
        <taxon>Gunneridae</taxon>
        <taxon>Pentapetalae</taxon>
        <taxon>asterids</taxon>
        <taxon>lamiids</taxon>
        <taxon>Solanales</taxon>
        <taxon>Solanaceae</taxon>
        <taxon>Solanoideae</taxon>
        <taxon>Solaneae</taxon>
        <taxon>Solanum</taxon>
    </lineage>
</organism>
<gene>
    <name evidence="2" type="ORF">H5410_030253</name>
</gene>
<evidence type="ECO:0000259" key="1">
    <source>
        <dbReference type="Pfam" id="PF20167"/>
    </source>
</evidence>
<dbReference type="Pfam" id="PF20167">
    <property type="entry name" value="Transposase_32"/>
    <property type="match status" value="1"/>
</dbReference>
<sequence length="177" mass="19639">MLYLSLVSVTFGVELEVAKSTRRLVDRILDRPLSASLNPYCTGPLIADLQKLLSQSLRRARSSSLKKFGDSPTSLVNLSATDGTPKWLEAGAVINKKDLNVASRYWFGFISSTIMPSQNESIIRHANAVCLGCLIKGTKLNLGWIITSEILMRARQRQKSLPFPVLITELCRHARVP</sequence>
<proteinExistence type="predicted"/>
<evidence type="ECO:0000313" key="2">
    <source>
        <dbReference type="EMBL" id="KAG5598883.1"/>
    </source>
</evidence>
<evidence type="ECO:0000313" key="3">
    <source>
        <dbReference type="Proteomes" id="UP000824120"/>
    </source>
</evidence>
<dbReference type="AlphaFoldDB" id="A0A9J5YDS3"/>
<protein>
    <recommendedName>
        <fullName evidence="1">Putative plant transposon protein domain-containing protein</fullName>
    </recommendedName>
</protein>
<dbReference type="EMBL" id="JACXVP010000006">
    <property type="protein sequence ID" value="KAG5598883.1"/>
    <property type="molecule type" value="Genomic_DNA"/>
</dbReference>
<accession>A0A9J5YDS3</accession>
<dbReference type="Proteomes" id="UP000824120">
    <property type="component" value="Chromosome 6"/>
</dbReference>
<dbReference type="InterPro" id="IPR046796">
    <property type="entry name" value="Transposase_32_dom"/>
</dbReference>
<dbReference type="PANTHER" id="PTHR33180">
    <property type="entry name" value="PHOTOSYSTEM II CP43 REACTION CENTER PROTEIN"/>
    <property type="match status" value="1"/>
</dbReference>
<feature type="domain" description="Putative plant transposon protein" evidence="1">
    <location>
        <begin position="76"/>
        <end position="177"/>
    </location>
</feature>